<dbReference type="Proteomes" id="UP000799444">
    <property type="component" value="Unassembled WGS sequence"/>
</dbReference>
<name>A0A9P4V5T5_9PLEO</name>
<dbReference type="AlphaFoldDB" id="A0A9P4V5T5"/>
<protein>
    <submittedName>
        <fullName evidence="2">Uncharacterized protein</fullName>
    </submittedName>
</protein>
<evidence type="ECO:0000256" key="1">
    <source>
        <dbReference type="SAM" id="MobiDB-lite"/>
    </source>
</evidence>
<dbReference type="EMBL" id="ML996115">
    <property type="protein sequence ID" value="KAF2737563.1"/>
    <property type="molecule type" value="Genomic_DNA"/>
</dbReference>
<organism evidence="2 3">
    <name type="scientific">Polyplosphaeria fusca</name>
    <dbReference type="NCBI Taxonomy" id="682080"/>
    <lineage>
        <taxon>Eukaryota</taxon>
        <taxon>Fungi</taxon>
        <taxon>Dikarya</taxon>
        <taxon>Ascomycota</taxon>
        <taxon>Pezizomycotina</taxon>
        <taxon>Dothideomycetes</taxon>
        <taxon>Pleosporomycetidae</taxon>
        <taxon>Pleosporales</taxon>
        <taxon>Tetraplosphaeriaceae</taxon>
        <taxon>Polyplosphaeria</taxon>
    </lineage>
</organism>
<evidence type="ECO:0000313" key="2">
    <source>
        <dbReference type="EMBL" id="KAF2737563.1"/>
    </source>
</evidence>
<sequence>MNSAAARSPEACSRAILISHPDPDPQNARTNPIARLRPLMPLKPLSPPDSHANSPHPGSLSLPYIYVRATSPLAHGDKAFGPPSPARVRHCS</sequence>
<reference evidence="2" key="1">
    <citation type="journal article" date="2020" name="Stud. Mycol.">
        <title>101 Dothideomycetes genomes: a test case for predicting lifestyles and emergence of pathogens.</title>
        <authorList>
            <person name="Haridas S."/>
            <person name="Albert R."/>
            <person name="Binder M."/>
            <person name="Bloem J."/>
            <person name="Labutti K."/>
            <person name="Salamov A."/>
            <person name="Andreopoulos B."/>
            <person name="Baker S."/>
            <person name="Barry K."/>
            <person name="Bills G."/>
            <person name="Bluhm B."/>
            <person name="Cannon C."/>
            <person name="Castanera R."/>
            <person name="Culley D."/>
            <person name="Daum C."/>
            <person name="Ezra D."/>
            <person name="Gonzalez J."/>
            <person name="Henrissat B."/>
            <person name="Kuo A."/>
            <person name="Liang C."/>
            <person name="Lipzen A."/>
            <person name="Lutzoni F."/>
            <person name="Magnuson J."/>
            <person name="Mondo S."/>
            <person name="Nolan M."/>
            <person name="Ohm R."/>
            <person name="Pangilinan J."/>
            <person name="Park H.-J."/>
            <person name="Ramirez L."/>
            <person name="Alfaro M."/>
            <person name="Sun H."/>
            <person name="Tritt A."/>
            <person name="Yoshinaga Y."/>
            <person name="Zwiers L.-H."/>
            <person name="Turgeon B."/>
            <person name="Goodwin S."/>
            <person name="Spatafora J."/>
            <person name="Crous P."/>
            <person name="Grigoriev I."/>
        </authorList>
    </citation>
    <scope>NUCLEOTIDE SEQUENCE</scope>
    <source>
        <strain evidence="2">CBS 125425</strain>
    </source>
</reference>
<proteinExistence type="predicted"/>
<feature type="region of interest" description="Disordered" evidence="1">
    <location>
        <begin position="1"/>
        <end position="61"/>
    </location>
</feature>
<accession>A0A9P4V5T5</accession>
<keyword evidence="3" id="KW-1185">Reference proteome</keyword>
<comment type="caution">
    <text evidence="2">The sequence shown here is derived from an EMBL/GenBank/DDBJ whole genome shotgun (WGS) entry which is preliminary data.</text>
</comment>
<evidence type="ECO:0000313" key="3">
    <source>
        <dbReference type="Proteomes" id="UP000799444"/>
    </source>
</evidence>
<gene>
    <name evidence="2" type="ORF">EJ04DRAFT_103252</name>
</gene>